<dbReference type="EMBL" id="GBXM01043369">
    <property type="protein sequence ID" value="JAH65208.1"/>
    <property type="molecule type" value="Transcribed_RNA"/>
</dbReference>
<proteinExistence type="predicted"/>
<accession>A0A0E9UJP6</accession>
<reference evidence="1" key="2">
    <citation type="journal article" date="2015" name="Fish Shellfish Immunol.">
        <title>Early steps in the European eel (Anguilla anguilla)-Vibrio vulnificus interaction in the gills: Role of the RtxA13 toxin.</title>
        <authorList>
            <person name="Callol A."/>
            <person name="Pajuelo D."/>
            <person name="Ebbesson L."/>
            <person name="Teles M."/>
            <person name="MacKenzie S."/>
            <person name="Amaro C."/>
        </authorList>
    </citation>
    <scope>NUCLEOTIDE SEQUENCE</scope>
</reference>
<evidence type="ECO:0000313" key="1">
    <source>
        <dbReference type="EMBL" id="JAH65208.1"/>
    </source>
</evidence>
<dbReference type="AlphaFoldDB" id="A0A0E9UJP6"/>
<name>A0A0E9UJP6_ANGAN</name>
<reference evidence="1" key="1">
    <citation type="submission" date="2014-11" db="EMBL/GenBank/DDBJ databases">
        <authorList>
            <person name="Amaro Gonzalez C."/>
        </authorList>
    </citation>
    <scope>NUCLEOTIDE SEQUENCE</scope>
</reference>
<protein>
    <submittedName>
        <fullName evidence="1">Uncharacterized protein</fullName>
    </submittedName>
</protein>
<organism evidence="1">
    <name type="scientific">Anguilla anguilla</name>
    <name type="common">European freshwater eel</name>
    <name type="synonym">Muraena anguilla</name>
    <dbReference type="NCBI Taxonomy" id="7936"/>
    <lineage>
        <taxon>Eukaryota</taxon>
        <taxon>Metazoa</taxon>
        <taxon>Chordata</taxon>
        <taxon>Craniata</taxon>
        <taxon>Vertebrata</taxon>
        <taxon>Euteleostomi</taxon>
        <taxon>Actinopterygii</taxon>
        <taxon>Neopterygii</taxon>
        <taxon>Teleostei</taxon>
        <taxon>Anguilliformes</taxon>
        <taxon>Anguillidae</taxon>
        <taxon>Anguilla</taxon>
    </lineage>
</organism>
<sequence>MQFVYCCYRTFFKGPGN</sequence>